<sequence>MIMAGTMIWNVIAAIITGIYVFFLSIQVNSLTTSFFRSGLIMVIVFFVTYVVRWGLGYISGKQPTQSSEMLNENDPGQNEEVSETGETGNRSDNSEAESQEQFSEQDAERTAQALRNFMNHDKHTE</sequence>
<keyword evidence="2" id="KW-0472">Membrane</keyword>
<keyword evidence="2" id="KW-1133">Transmembrane helix</keyword>
<reference evidence="3 4" key="1">
    <citation type="submission" date="2019-03" db="EMBL/GenBank/DDBJ databases">
        <title>Genomic Encyclopedia of Type Strains, Phase IV (KMG-IV): sequencing the most valuable type-strain genomes for metagenomic binning, comparative biology and taxonomic classification.</title>
        <authorList>
            <person name="Goeker M."/>
        </authorList>
    </citation>
    <scope>NUCLEOTIDE SEQUENCE [LARGE SCALE GENOMIC DNA]</scope>
    <source>
        <strain evidence="3 4">DSM 25894</strain>
    </source>
</reference>
<evidence type="ECO:0000256" key="2">
    <source>
        <dbReference type="SAM" id="Phobius"/>
    </source>
</evidence>
<feature type="compositionally biased region" description="Polar residues" evidence="1">
    <location>
        <begin position="63"/>
        <end position="77"/>
    </location>
</feature>
<keyword evidence="2" id="KW-0812">Transmembrane</keyword>
<feature type="transmembrane region" description="Helical" evidence="2">
    <location>
        <begin position="34"/>
        <end position="52"/>
    </location>
</feature>
<keyword evidence="4" id="KW-1185">Reference proteome</keyword>
<evidence type="ECO:0000313" key="4">
    <source>
        <dbReference type="Proteomes" id="UP000294650"/>
    </source>
</evidence>
<name>A0A4R3NAX8_9BACI</name>
<feature type="region of interest" description="Disordered" evidence="1">
    <location>
        <begin position="63"/>
        <end position="110"/>
    </location>
</feature>
<evidence type="ECO:0000313" key="3">
    <source>
        <dbReference type="EMBL" id="TCT26747.1"/>
    </source>
</evidence>
<gene>
    <name evidence="3" type="ORF">EDD68_101100</name>
</gene>
<comment type="caution">
    <text evidence="3">The sequence shown here is derived from an EMBL/GenBank/DDBJ whole genome shotgun (WGS) entry which is preliminary data.</text>
</comment>
<dbReference type="AlphaFoldDB" id="A0A4R3NAX8"/>
<evidence type="ECO:0000256" key="1">
    <source>
        <dbReference type="SAM" id="MobiDB-lite"/>
    </source>
</evidence>
<proteinExistence type="predicted"/>
<accession>A0A4R3NAX8</accession>
<dbReference type="Proteomes" id="UP000294650">
    <property type="component" value="Unassembled WGS sequence"/>
</dbReference>
<feature type="transmembrane region" description="Helical" evidence="2">
    <location>
        <begin position="7"/>
        <end position="28"/>
    </location>
</feature>
<protein>
    <submittedName>
        <fullName evidence="3">Uncharacterized protein</fullName>
    </submittedName>
</protein>
<organism evidence="3 4">
    <name type="scientific">Melghiribacillus thermohalophilus</name>
    <dbReference type="NCBI Taxonomy" id="1324956"/>
    <lineage>
        <taxon>Bacteria</taxon>
        <taxon>Bacillati</taxon>
        <taxon>Bacillota</taxon>
        <taxon>Bacilli</taxon>
        <taxon>Bacillales</taxon>
        <taxon>Bacillaceae</taxon>
        <taxon>Melghiribacillus</taxon>
    </lineage>
</organism>
<dbReference type="EMBL" id="SMAN01000001">
    <property type="protein sequence ID" value="TCT26747.1"/>
    <property type="molecule type" value="Genomic_DNA"/>
</dbReference>